<reference evidence="4" key="1">
    <citation type="submission" date="2022-11" db="EMBL/GenBank/DDBJ databases">
        <authorList>
            <person name="Petersen C."/>
        </authorList>
    </citation>
    <scope>NUCLEOTIDE SEQUENCE</scope>
    <source>
        <strain evidence="4">IBT 29864</strain>
    </source>
</reference>
<gene>
    <name evidence="4" type="ORF">N7496_008998</name>
</gene>
<keyword evidence="5" id="KW-1185">Reference proteome</keyword>
<dbReference type="GeneID" id="81441096"/>
<sequence>MLGTHYFFSIKKGRLALIDALLKEKLDLESGLPNGTSFNIDGSAHLALHTAAHYEHPDICQFLLDRGALVDEYDRYGKTALHYAVLCRTLETIDVLLDWGATIDTPDKLGQTALHGAARMTSRGSGIKLLLRRGANINATDMKFRTPLHLAGIEGKDDILKLLLDHGADPEARDDEGLGLCMVRSWSLGRGPRTGPHGLAVSNSGVETAP</sequence>
<dbReference type="PANTHER" id="PTHR24198">
    <property type="entry name" value="ANKYRIN REPEAT AND PROTEIN KINASE DOMAIN-CONTAINING PROTEIN"/>
    <property type="match status" value="1"/>
</dbReference>
<dbReference type="SUPFAM" id="SSF48403">
    <property type="entry name" value="Ankyrin repeat"/>
    <property type="match status" value="1"/>
</dbReference>
<dbReference type="PRINTS" id="PR01415">
    <property type="entry name" value="ANKYRIN"/>
</dbReference>
<dbReference type="InterPro" id="IPR036770">
    <property type="entry name" value="Ankyrin_rpt-contain_sf"/>
</dbReference>
<evidence type="ECO:0000256" key="3">
    <source>
        <dbReference type="PROSITE-ProRule" id="PRU00023"/>
    </source>
</evidence>
<feature type="repeat" description="ANK" evidence="3">
    <location>
        <begin position="109"/>
        <end position="142"/>
    </location>
</feature>
<dbReference type="RefSeq" id="XP_056553980.1">
    <property type="nucleotide sequence ID" value="XM_056701917.1"/>
</dbReference>
<comment type="caution">
    <text evidence="4">The sequence shown here is derived from an EMBL/GenBank/DDBJ whole genome shotgun (WGS) entry which is preliminary data.</text>
</comment>
<organism evidence="4 5">
    <name type="scientific">Penicillium cataractarum</name>
    <dbReference type="NCBI Taxonomy" id="2100454"/>
    <lineage>
        <taxon>Eukaryota</taxon>
        <taxon>Fungi</taxon>
        <taxon>Dikarya</taxon>
        <taxon>Ascomycota</taxon>
        <taxon>Pezizomycotina</taxon>
        <taxon>Eurotiomycetes</taxon>
        <taxon>Eurotiomycetidae</taxon>
        <taxon>Eurotiales</taxon>
        <taxon>Aspergillaceae</taxon>
        <taxon>Penicillium</taxon>
    </lineage>
</organism>
<reference evidence="4" key="2">
    <citation type="journal article" date="2023" name="IMA Fungus">
        <title>Comparative genomic study of the Penicillium genus elucidates a diverse pangenome and 15 lateral gene transfer events.</title>
        <authorList>
            <person name="Petersen C."/>
            <person name="Sorensen T."/>
            <person name="Nielsen M.R."/>
            <person name="Sondergaard T.E."/>
            <person name="Sorensen J.L."/>
            <person name="Fitzpatrick D.A."/>
            <person name="Frisvad J.C."/>
            <person name="Nielsen K.L."/>
        </authorList>
    </citation>
    <scope>NUCLEOTIDE SEQUENCE</scope>
    <source>
        <strain evidence="4">IBT 29864</strain>
    </source>
</reference>
<keyword evidence="2 3" id="KW-0040">ANK repeat</keyword>
<dbReference type="Proteomes" id="UP001147782">
    <property type="component" value="Unassembled WGS sequence"/>
</dbReference>
<dbReference type="PANTHER" id="PTHR24198:SF165">
    <property type="entry name" value="ANKYRIN REPEAT-CONTAINING PROTEIN-RELATED"/>
    <property type="match status" value="1"/>
</dbReference>
<dbReference type="PROSITE" id="PS50297">
    <property type="entry name" value="ANK_REP_REGION"/>
    <property type="match status" value="4"/>
</dbReference>
<dbReference type="Gene3D" id="1.25.40.20">
    <property type="entry name" value="Ankyrin repeat-containing domain"/>
    <property type="match status" value="2"/>
</dbReference>
<keyword evidence="1" id="KW-0677">Repeat</keyword>
<dbReference type="OrthoDB" id="366390at2759"/>
<evidence type="ECO:0000256" key="1">
    <source>
        <dbReference type="ARBA" id="ARBA00022737"/>
    </source>
</evidence>
<evidence type="ECO:0000313" key="5">
    <source>
        <dbReference type="Proteomes" id="UP001147782"/>
    </source>
</evidence>
<dbReference type="AlphaFoldDB" id="A0A9W9S441"/>
<protein>
    <submittedName>
        <fullName evidence="4">Uncharacterized protein</fullName>
    </submittedName>
</protein>
<feature type="repeat" description="ANK" evidence="3">
    <location>
        <begin position="43"/>
        <end position="75"/>
    </location>
</feature>
<feature type="repeat" description="ANK" evidence="3">
    <location>
        <begin position="143"/>
        <end position="175"/>
    </location>
</feature>
<proteinExistence type="predicted"/>
<dbReference type="GO" id="GO:0005737">
    <property type="term" value="C:cytoplasm"/>
    <property type="evidence" value="ECO:0007669"/>
    <property type="project" value="TreeGrafter"/>
</dbReference>
<accession>A0A9W9S441</accession>
<evidence type="ECO:0000256" key="2">
    <source>
        <dbReference type="ARBA" id="ARBA00023043"/>
    </source>
</evidence>
<feature type="repeat" description="ANK" evidence="3">
    <location>
        <begin position="76"/>
        <end position="108"/>
    </location>
</feature>
<evidence type="ECO:0000313" key="4">
    <source>
        <dbReference type="EMBL" id="KAJ5369238.1"/>
    </source>
</evidence>
<dbReference type="SMART" id="SM00248">
    <property type="entry name" value="ANK"/>
    <property type="match status" value="4"/>
</dbReference>
<dbReference type="PROSITE" id="PS50088">
    <property type="entry name" value="ANK_REPEAT"/>
    <property type="match status" value="4"/>
</dbReference>
<name>A0A9W9S441_9EURO</name>
<dbReference type="InterPro" id="IPR002110">
    <property type="entry name" value="Ankyrin_rpt"/>
</dbReference>
<dbReference type="EMBL" id="JAPZBS010000007">
    <property type="protein sequence ID" value="KAJ5369238.1"/>
    <property type="molecule type" value="Genomic_DNA"/>
</dbReference>
<dbReference type="Pfam" id="PF12796">
    <property type="entry name" value="Ank_2"/>
    <property type="match status" value="1"/>
</dbReference>
<dbReference type="Pfam" id="PF00023">
    <property type="entry name" value="Ank"/>
    <property type="match status" value="2"/>
</dbReference>